<dbReference type="InterPro" id="IPR009187">
    <property type="entry name" value="Prok_Ku"/>
</dbReference>
<dbReference type="Pfam" id="PF02735">
    <property type="entry name" value="Ku"/>
    <property type="match status" value="1"/>
</dbReference>
<dbReference type="SUPFAM" id="SSF100939">
    <property type="entry name" value="SPOC domain-like"/>
    <property type="match status" value="1"/>
</dbReference>
<dbReference type="GO" id="GO:0006310">
    <property type="term" value="P:DNA recombination"/>
    <property type="evidence" value="ECO:0007669"/>
    <property type="project" value="UniProtKB-KW"/>
</dbReference>
<sequence length="182" mass="19832">MATTMSVSFGLVSVPVLVAPATEDHRIRLHEVHRRCGGRIRHRRVCELDGQEVAYADVARGVEAPDGTMAVLDDATLERLPLPTRHVIEVLGFVPGDTIDPISYQRAYYARPAGAAAERPYEVLVAALARTGLVGIAKTAISSRERLAVLRPRSGVLTVHTVFWPDEIREPGPAPTLPVTDR</sequence>
<dbReference type="Gene3D" id="2.40.290.10">
    <property type="match status" value="1"/>
</dbReference>
<dbReference type="AlphaFoldDB" id="G2GMJ0"/>
<dbReference type="RefSeq" id="WP_007503747.1">
    <property type="nucleotide sequence ID" value="NZ_AGBF01000246.1"/>
</dbReference>
<dbReference type="GO" id="GO:0006303">
    <property type="term" value="P:double-strand break repair via nonhomologous end joining"/>
    <property type="evidence" value="ECO:0007669"/>
    <property type="project" value="InterPro"/>
</dbReference>
<evidence type="ECO:0000256" key="1">
    <source>
        <dbReference type="ARBA" id="ARBA00023125"/>
    </source>
</evidence>
<dbReference type="GO" id="GO:0003690">
    <property type="term" value="F:double-stranded DNA binding"/>
    <property type="evidence" value="ECO:0007669"/>
    <property type="project" value="TreeGrafter"/>
</dbReference>
<dbReference type="EMBL" id="AGBF01000246">
    <property type="protein sequence ID" value="EGX55266.1"/>
    <property type="molecule type" value="Genomic_DNA"/>
</dbReference>
<evidence type="ECO:0000313" key="4">
    <source>
        <dbReference type="EMBL" id="EGX55266.1"/>
    </source>
</evidence>
<dbReference type="SMART" id="SM00559">
    <property type="entry name" value="Ku78"/>
    <property type="match status" value="1"/>
</dbReference>
<feature type="non-terminal residue" evidence="4">
    <location>
        <position position="182"/>
    </location>
</feature>
<dbReference type="InterPro" id="IPR006164">
    <property type="entry name" value="DNA_bd_Ku70/Ku80"/>
</dbReference>
<reference evidence="4 5" key="1">
    <citation type="submission" date="2011-08" db="EMBL/GenBank/DDBJ databases">
        <authorList>
            <person name="Lin Y."/>
            <person name="Hao X."/>
            <person name="Johnstone L."/>
            <person name="Miller S.J."/>
            <person name="Wei G."/>
            <person name="Rensing C."/>
        </authorList>
    </citation>
    <scope>NUCLEOTIDE SEQUENCE [LARGE SCALE GENOMIC DNA]</scope>
    <source>
        <strain evidence="4 5">K42</strain>
    </source>
</reference>
<evidence type="ECO:0000313" key="5">
    <source>
        <dbReference type="Proteomes" id="UP000004217"/>
    </source>
</evidence>
<feature type="domain" description="Ku" evidence="3">
    <location>
        <begin position="50"/>
        <end position="181"/>
    </location>
</feature>
<keyword evidence="1" id="KW-0238">DNA-binding</keyword>
<dbReference type="Proteomes" id="UP000004217">
    <property type="component" value="Unassembled WGS sequence"/>
</dbReference>
<dbReference type="PANTHER" id="PTHR41251:SF1">
    <property type="entry name" value="NON-HOMOLOGOUS END JOINING PROTEIN KU"/>
    <property type="match status" value="1"/>
</dbReference>
<name>G2GMJ0_9ACTN</name>
<gene>
    <name evidence="4" type="ORF">SZN_33711</name>
</gene>
<comment type="caution">
    <text evidence="4">The sequence shown here is derived from an EMBL/GenBank/DDBJ whole genome shotgun (WGS) entry which is preliminary data.</text>
</comment>
<protein>
    <submittedName>
        <fullName evidence="4">Ku protein</fullName>
    </submittedName>
</protein>
<evidence type="ECO:0000256" key="2">
    <source>
        <dbReference type="ARBA" id="ARBA00023172"/>
    </source>
</evidence>
<proteinExistence type="predicted"/>
<keyword evidence="5" id="KW-1185">Reference proteome</keyword>
<keyword evidence="2" id="KW-0233">DNA recombination</keyword>
<dbReference type="InterPro" id="IPR016194">
    <property type="entry name" value="SPOC-like_C_dom_sf"/>
</dbReference>
<accession>G2GMJ0</accession>
<organism evidence="4 5">
    <name type="scientific">Streptomyces zinciresistens K42</name>
    <dbReference type="NCBI Taxonomy" id="700597"/>
    <lineage>
        <taxon>Bacteria</taxon>
        <taxon>Bacillati</taxon>
        <taxon>Actinomycetota</taxon>
        <taxon>Actinomycetes</taxon>
        <taxon>Kitasatosporales</taxon>
        <taxon>Streptomycetaceae</taxon>
        <taxon>Streptomyces</taxon>
    </lineage>
</organism>
<dbReference type="PANTHER" id="PTHR41251">
    <property type="entry name" value="NON-HOMOLOGOUS END JOINING PROTEIN KU"/>
    <property type="match status" value="1"/>
</dbReference>
<evidence type="ECO:0000259" key="3">
    <source>
        <dbReference type="SMART" id="SM00559"/>
    </source>
</evidence>